<dbReference type="InterPro" id="IPR050884">
    <property type="entry name" value="CNP_phosphodiesterase-III"/>
</dbReference>
<dbReference type="InterPro" id="IPR011990">
    <property type="entry name" value="TPR-like_helical_dom_sf"/>
</dbReference>
<evidence type="ECO:0000313" key="7">
    <source>
        <dbReference type="Proteomes" id="UP000283260"/>
    </source>
</evidence>
<comment type="similarity">
    <text evidence="4">Belongs to the cyclic nucleotide phosphodiesterase class-III family.</text>
</comment>
<keyword evidence="3" id="KW-0408">Iron</keyword>
<evidence type="ECO:0000313" key="6">
    <source>
        <dbReference type="EMBL" id="RON34431.1"/>
    </source>
</evidence>
<dbReference type="PANTHER" id="PTHR42988">
    <property type="entry name" value="PHOSPHOHYDROLASE"/>
    <property type="match status" value="1"/>
</dbReference>
<evidence type="ECO:0000256" key="2">
    <source>
        <dbReference type="ARBA" id="ARBA00022801"/>
    </source>
</evidence>
<dbReference type="SUPFAM" id="SSF56300">
    <property type="entry name" value="Metallo-dependent phosphatases"/>
    <property type="match status" value="1"/>
</dbReference>
<reference evidence="6 7" key="1">
    <citation type="submission" date="2016-10" db="EMBL/GenBank/DDBJ databases">
        <title>Comparative genome analysis of multiple Pseudomonas spp. focuses on biocontrol and plant growth promoting traits.</title>
        <authorList>
            <person name="Tao X.-Y."/>
            <person name="Taylor C.G."/>
        </authorList>
    </citation>
    <scope>NUCLEOTIDE SEQUENCE [LARGE SCALE GENOMIC DNA]</scope>
    <source>
        <strain evidence="6 7">94G2</strain>
    </source>
</reference>
<evidence type="ECO:0000256" key="3">
    <source>
        <dbReference type="ARBA" id="ARBA00023004"/>
    </source>
</evidence>
<dbReference type="Gene3D" id="3.60.21.10">
    <property type="match status" value="1"/>
</dbReference>
<dbReference type="GO" id="GO:0046872">
    <property type="term" value="F:metal ion binding"/>
    <property type="evidence" value="ECO:0007669"/>
    <property type="project" value="UniProtKB-KW"/>
</dbReference>
<dbReference type="Gene3D" id="1.25.40.10">
    <property type="entry name" value="Tetratricopeptide repeat domain"/>
    <property type="match status" value="1"/>
</dbReference>
<feature type="domain" description="Calcineurin-like phosphoesterase" evidence="5">
    <location>
        <begin position="11"/>
        <end position="241"/>
    </location>
</feature>
<dbReference type="SUPFAM" id="SSF48452">
    <property type="entry name" value="TPR-like"/>
    <property type="match status" value="1"/>
</dbReference>
<evidence type="ECO:0000256" key="1">
    <source>
        <dbReference type="ARBA" id="ARBA00022723"/>
    </source>
</evidence>
<dbReference type="InterPro" id="IPR004843">
    <property type="entry name" value="Calcineurin-like_PHP"/>
</dbReference>
<dbReference type="Pfam" id="PF00149">
    <property type="entry name" value="Metallophos"/>
    <property type="match status" value="1"/>
</dbReference>
<accession>A0A423J9Q6</accession>
<name>A0A423J9Q6_9PSED</name>
<dbReference type="PANTHER" id="PTHR42988:SF2">
    <property type="entry name" value="CYCLIC NUCLEOTIDE PHOSPHODIESTERASE CBUA0032-RELATED"/>
    <property type="match status" value="1"/>
</dbReference>
<keyword evidence="1" id="KW-0479">Metal-binding</keyword>
<proteinExistence type="inferred from homology"/>
<dbReference type="AlphaFoldDB" id="A0A423J9Q6"/>
<dbReference type="Proteomes" id="UP000283260">
    <property type="component" value="Unassembled WGS sequence"/>
</dbReference>
<dbReference type="EMBL" id="MOBL01000007">
    <property type="protein sequence ID" value="RON34431.1"/>
    <property type="molecule type" value="Genomic_DNA"/>
</dbReference>
<protein>
    <recommendedName>
        <fullName evidence="5">Calcineurin-like phosphoesterase domain-containing protein</fullName>
    </recommendedName>
</protein>
<dbReference type="GO" id="GO:0016787">
    <property type="term" value="F:hydrolase activity"/>
    <property type="evidence" value="ECO:0007669"/>
    <property type="project" value="UniProtKB-KW"/>
</dbReference>
<keyword evidence="2" id="KW-0378">Hydrolase</keyword>
<sequence>MWPSLRDKIHDDLRYLIKKHQCWDVVVFSGDLTQKGTPEEYEVLNGIIKELWQIFNENGFTPKLFCVPGNHDLARPGSIDPTCLALSRWWDLEELRADFWDAKGDIYRKTVGDYFSNYTNWLDGLEKIGIPLLSGVAGAFPGDVSAVYEKDDLRVGFIGLNSTWLQVAAGDFQGRLHIDPRQLLEITDNRPSDWAKQNILNFLVTHHPLDWLHADSLSLFNQDIDIGGRFDAHLYGHMHEPAIIQKTHLGAFPKRSLQSASLFGLETFGDSVQRAHGYSFNSIKIIDDSIANMEVWPRASRVIPGTGERVMGPDMTLPINNENYIMHSFELNRRQEPISQSQLEDKFSDAIISNEITSGELKANIDNLIVILPAAPEAIGVRLIQQEQARNILTNARRLWLAADWGMGENGFIWSTQKKISAAKCQVYKIDMCDYANRSEFYEDIRIKYGFSFESLCGALSIQQYAYLLLDDIPFSDDIERSLKLQYDLEELVGIVLSYCPTLKVILRSRLKPTASDIDFVEITALDKADTRFFIENHHFGSAQALNPDDILRIYNHTDGLPNLIETDLMSLSVASVSEITTSPSGVSVLPAGLLQRAILELSESKDETLKRAYVLLKILSVFSHGEELSRIKHFDKTKPVFYAHAQILQQRGLLYAEEIEQFDRGGNTDRPKRLIITRAAREWLHANLGSAELKRLNDAAAKLYFGTDWASGQSKPPTAYRFDQPNKAVAEMDNARTIIMQIVTDAAGNNRKLQTAMQLISAHGAALLRGDYYKSAIELFDYMLPMLEGEVTSGSYEFAVYLHAKALRMIDGRSASEKAKEMLLAVLPGITDKTTQISIYLNLAHCCNYLDQGSDAIAYAKKVIGLDSRGASALTANQIILENSDDVVDLDSKLEKLEAKARKQKALSVAFNIAFSKIKSISDPSQKAETLYKLIREAKQNHDHYNVMRGMISLGELATKGQIHLTLQDKNELIKIYHYLYNESFYTQFNRCHDVLWYIFSADREVHNLLQLYRYSSLSWRLRGKEDRELSALRLLNAEINKGLPVKGKSDIPVAYFYARLGLLL</sequence>
<organism evidence="6 7">
    <name type="scientific">Pseudomonas frederiksbergensis</name>
    <dbReference type="NCBI Taxonomy" id="104087"/>
    <lineage>
        <taxon>Bacteria</taxon>
        <taxon>Pseudomonadati</taxon>
        <taxon>Pseudomonadota</taxon>
        <taxon>Gammaproteobacteria</taxon>
        <taxon>Pseudomonadales</taxon>
        <taxon>Pseudomonadaceae</taxon>
        <taxon>Pseudomonas</taxon>
    </lineage>
</organism>
<evidence type="ECO:0000256" key="4">
    <source>
        <dbReference type="ARBA" id="ARBA00025742"/>
    </source>
</evidence>
<comment type="caution">
    <text evidence="6">The sequence shown here is derived from an EMBL/GenBank/DDBJ whole genome shotgun (WGS) entry which is preliminary data.</text>
</comment>
<evidence type="ECO:0000259" key="5">
    <source>
        <dbReference type="Pfam" id="PF00149"/>
    </source>
</evidence>
<gene>
    <name evidence="6" type="ORF">BK661_10150</name>
</gene>
<dbReference type="InterPro" id="IPR029052">
    <property type="entry name" value="Metallo-depent_PP-like"/>
</dbReference>